<feature type="compositionally biased region" description="Basic residues" evidence="1">
    <location>
        <begin position="91"/>
        <end position="106"/>
    </location>
</feature>
<evidence type="ECO:0000256" key="1">
    <source>
        <dbReference type="SAM" id="MobiDB-lite"/>
    </source>
</evidence>
<feature type="region of interest" description="Disordered" evidence="1">
    <location>
        <begin position="1"/>
        <end position="36"/>
    </location>
</feature>
<reference evidence="2 3" key="1">
    <citation type="submission" date="2020-08" db="EMBL/GenBank/DDBJ databases">
        <title>Bridging the membrane lipid divide: bacteria of the FCB group superphylum have the potential to synthesize archaeal ether lipids.</title>
        <authorList>
            <person name="Villanueva L."/>
            <person name="Von Meijenfeldt F.A.B."/>
            <person name="Westbye A.B."/>
            <person name="Yadav S."/>
            <person name="Hopmans E.C."/>
            <person name="Dutilh B.E."/>
            <person name="Sinninghe Damste J.S."/>
        </authorList>
    </citation>
    <scope>NUCLEOTIDE SEQUENCE [LARGE SCALE GENOMIC DNA]</scope>
    <source>
        <strain evidence="2">NIOZ-UU100</strain>
    </source>
</reference>
<organism evidence="2 3">
    <name type="scientific">Candidatus Thiopontia autotrophica</name>
    <dbReference type="NCBI Taxonomy" id="2841688"/>
    <lineage>
        <taxon>Bacteria</taxon>
        <taxon>Pseudomonadati</taxon>
        <taxon>Pseudomonadota</taxon>
        <taxon>Gammaproteobacteria</taxon>
        <taxon>Candidatus Thiopontia</taxon>
    </lineage>
</organism>
<evidence type="ECO:0000313" key="3">
    <source>
        <dbReference type="Proteomes" id="UP000654401"/>
    </source>
</evidence>
<dbReference type="EMBL" id="JACNFK010000027">
    <property type="protein sequence ID" value="MBC8519763.1"/>
    <property type="molecule type" value="Genomic_DNA"/>
</dbReference>
<dbReference type="Proteomes" id="UP000654401">
    <property type="component" value="Unassembled WGS sequence"/>
</dbReference>
<evidence type="ECO:0000313" key="2">
    <source>
        <dbReference type="EMBL" id="MBC8519763.1"/>
    </source>
</evidence>
<feature type="compositionally biased region" description="Polar residues" evidence="1">
    <location>
        <begin position="12"/>
        <end position="26"/>
    </location>
</feature>
<protein>
    <submittedName>
        <fullName evidence="2">Uncharacterized protein</fullName>
    </submittedName>
</protein>
<sequence length="127" mass="14707">MTSSAIADDTRNSAFGTQDQWQSQVADDTYADETQGPSKEEIIEFLGKKLVRSIEKTSLLEQEIRCVQRANNDDDSLSRCYEIARQKRQYYKQKHGLNKPRQRRNRQGTGVMPNFDGMRMGMMPTPW</sequence>
<feature type="region of interest" description="Disordered" evidence="1">
    <location>
        <begin position="91"/>
        <end position="117"/>
    </location>
</feature>
<gene>
    <name evidence="2" type="ORF">H8D24_05100</name>
</gene>
<dbReference type="AlphaFoldDB" id="A0A8J6P807"/>
<comment type="caution">
    <text evidence="2">The sequence shown here is derived from an EMBL/GenBank/DDBJ whole genome shotgun (WGS) entry which is preliminary data.</text>
</comment>
<name>A0A8J6P807_9GAMM</name>
<accession>A0A8J6P807</accession>
<proteinExistence type="predicted"/>